<evidence type="ECO:0000313" key="2">
    <source>
        <dbReference type="EMBL" id="EGJ71870.1"/>
    </source>
</evidence>
<dbReference type="EMBL" id="CM001167">
    <property type="protein sequence ID" value="EGJ71870.1"/>
    <property type="molecule type" value="Genomic_DNA"/>
</dbReference>
<name>F3ZQZ7_9BACE</name>
<gene>
    <name evidence="2" type="ORF">Bcop_1678</name>
</gene>
<evidence type="ECO:0000256" key="1">
    <source>
        <dbReference type="SAM" id="SignalP"/>
    </source>
</evidence>
<keyword evidence="1" id="KW-0732">Signal</keyword>
<evidence type="ECO:0000313" key="3">
    <source>
        <dbReference type="Proteomes" id="UP000018439"/>
    </source>
</evidence>
<evidence type="ECO:0008006" key="4">
    <source>
        <dbReference type="Google" id="ProtNLM"/>
    </source>
</evidence>
<keyword evidence="3" id="KW-1185">Reference proteome</keyword>
<dbReference type="STRING" id="679937.Bcop_1678"/>
<sequence length="334" mass="38940">MPKNILLAIYLLATLTLSACKGTLGQEGEGELQTYHAIDSTFSFNASRAYEKIVDEPLRILLQHENKDNPDYANMILIRKVIPDSSISYVDLVTKEVDERNAQGNHKLQFVEGDDSIRHYKYSKGSADTDDWYMMKHCKDYYYNIFYSGQNINKEEAVRLYNSIRENEYALPSFIETHEGLRVYKDIDLVIPAEFNMVVNKSVIAFENNWDYDIRRLTHAYSSKPTEVVSSFAFIFVYEINGKADEYLKLYLNKIEEGEVKINPIEYNGLSAYEFEYKVTEKPSENEQNEAINYVKMLNLMYKGRFYQIAVVSDKDSLDENYDYFVSSIRLNEE</sequence>
<dbReference type="Proteomes" id="UP000018439">
    <property type="component" value="Chromosome"/>
</dbReference>
<dbReference type="AlphaFoldDB" id="F3ZQZ7"/>
<feature type="signal peptide" evidence="1">
    <location>
        <begin position="1"/>
        <end position="19"/>
    </location>
</feature>
<feature type="chain" id="PRO_5003305411" description="Lipoprotein" evidence="1">
    <location>
        <begin position="20"/>
        <end position="334"/>
    </location>
</feature>
<organism evidence="2 3">
    <name type="scientific">Bacteroides coprosuis DSM 18011</name>
    <dbReference type="NCBI Taxonomy" id="679937"/>
    <lineage>
        <taxon>Bacteria</taxon>
        <taxon>Pseudomonadati</taxon>
        <taxon>Bacteroidota</taxon>
        <taxon>Bacteroidia</taxon>
        <taxon>Bacteroidales</taxon>
        <taxon>Bacteroidaceae</taxon>
        <taxon>Bacteroides</taxon>
    </lineage>
</organism>
<accession>F3ZQZ7</accession>
<dbReference type="HOGENOM" id="CLU_865095_0_0_10"/>
<protein>
    <recommendedName>
        <fullName evidence="4">Lipoprotein</fullName>
    </recommendedName>
</protein>
<proteinExistence type="predicted"/>
<reference evidence="2 3" key="1">
    <citation type="journal article" date="2011" name="Stand. Genomic Sci.">
        <title>Non-contiguous finished genome sequence of Bacteroides coprosuis type strain (PC139).</title>
        <authorList>
            <person name="Land M."/>
            <person name="Held B."/>
            <person name="Gronow S."/>
            <person name="Abt B."/>
            <person name="Lucas S."/>
            <person name="Del Rio T.G."/>
            <person name="Nolan M."/>
            <person name="Tice H."/>
            <person name="Cheng J.F."/>
            <person name="Pitluck S."/>
            <person name="Liolios K."/>
            <person name="Pagani I."/>
            <person name="Ivanova N."/>
            <person name="Mavromatis K."/>
            <person name="Mikhailova N."/>
            <person name="Pati A."/>
            <person name="Tapia R."/>
            <person name="Han C."/>
            <person name="Goodwin L."/>
            <person name="Chen A."/>
            <person name="Palaniappan K."/>
            <person name="Hauser L."/>
            <person name="Brambilla E.M."/>
            <person name="Rohde M."/>
            <person name="Goker M."/>
            <person name="Detter J.C."/>
            <person name="Woyke T."/>
            <person name="Bristow J."/>
            <person name="Eisen J.A."/>
            <person name="Markowitz V."/>
            <person name="Hugenholtz P."/>
            <person name="Kyrpides N.C."/>
            <person name="Klenk H.P."/>
            <person name="Lapidus A."/>
        </authorList>
    </citation>
    <scope>NUCLEOTIDE SEQUENCE</scope>
    <source>
        <strain evidence="2 3">DSM 18011</strain>
    </source>
</reference>
<dbReference type="PROSITE" id="PS51257">
    <property type="entry name" value="PROKAR_LIPOPROTEIN"/>
    <property type="match status" value="1"/>
</dbReference>